<dbReference type="InterPro" id="IPR039426">
    <property type="entry name" value="TonB-dep_rcpt-like"/>
</dbReference>
<evidence type="ECO:0000259" key="4">
    <source>
        <dbReference type="Pfam" id="PF14905"/>
    </source>
</evidence>
<keyword evidence="6" id="KW-1185">Reference proteome</keyword>
<feature type="chain" id="PRO_5003316856" evidence="2">
    <location>
        <begin position="23"/>
        <end position="674"/>
    </location>
</feature>
<evidence type="ECO:0000259" key="3">
    <source>
        <dbReference type="Pfam" id="PF07715"/>
    </source>
</evidence>
<dbReference type="Proteomes" id="UP000006512">
    <property type="component" value="Unassembled WGS sequence"/>
</dbReference>
<evidence type="ECO:0000313" key="6">
    <source>
        <dbReference type="Proteomes" id="UP000006512"/>
    </source>
</evidence>
<dbReference type="GO" id="GO:0015344">
    <property type="term" value="F:siderophore uptake transmembrane transporter activity"/>
    <property type="evidence" value="ECO:0007669"/>
    <property type="project" value="TreeGrafter"/>
</dbReference>
<evidence type="ECO:0000313" key="5">
    <source>
        <dbReference type="EMBL" id="EGF89858.1"/>
    </source>
</evidence>
<evidence type="ECO:0000256" key="2">
    <source>
        <dbReference type="SAM" id="SignalP"/>
    </source>
</evidence>
<keyword evidence="1 2" id="KW-0732">Signal</keyword>
<name>F4QSY8_9CAUL</name>
<protein>
    <submittedName>
        <fullName evidence="5">TonB-dependent Receptor Plug domain protein</fullName>
    </submittedName>
</protein>
<accession>F4QSY8</accession>
<proteinExistence type="predicted"/>
<reference evidence="6" key="1">
    <citation type="submission" date="2011-03" db="EMBL/GenBank/DDBJ databases">
        <title>Draft genome sequence of Brevundimonas diminuta.</title>
        <authorList>
            <person name="Brown P.J.B."/>
            <person name="Buechlein A."/>
            <person name="Hemmerich C."/>
            <person name="Brun Y.V."/>
        </authorList>
    </citation>
    <scope>NUCLEOTIDE SEQUENCE [LARGE SCALE GENOMIC DNA]</scope>
    <source>
        <strain evidence="6">C19</strain>
    </source>
</reference>
<dbReference type="Pfam" id="PF14905">
    <property type="entry name" value="OMP_b-brl_3"/>
    <property type="match status" value="1"/>
</dbReference>
<dbReference type="PANTHER" id="PTHR30069">
    <property type="entry name" value="TONB-DEPENDENT OUTER MEMBRANE RECEPTOR"/>
    <property type="match status" value="1"/>
</dbReference>
<dbReference type="GO" id="GO:0044718">
    <property type="term" value="P:siderophore transmembrane transport"/>
    <property type="evidence" value="ECO:0007669"/>
    <property type="project" value="TreeGrafter"/>
</dbReference>
<sequence length="674" mass="75671">MRLFVTTALAFVFLAAPAFAQAQDTAPAAESGNQVVTYQASYFTEFQVSTALDMVFRVPGFTFNEGDEVRGFAGAAGNVVVDGQRPASKTNLGEQLNTISAAQVERIELITGGAPGVDMQGYRQIVNIVRKQSDKATINFGGNVKFFPGSSKPAGFFSYSRNRNGILTEFYMESFGFNDNGTHDTTRYIYQPDFSDPNPDRMFIDQVGGGSGHAERFTHARPLFGGKITLNGSLNPIDYEYDARYVRDGSTAVEHLDLQETEGELGLQFERKLTKTLSLDVNLLHRFDDETLDDVYTDGPDTSRYISKSEDRENIVSAKLTWQPKDKITYKFGAESVYNGRDVASRYTENDSEQNVPFDNVMVEEDRAEYYAMRNWQMTPKLSLETGLKVETSTISVAQDNRSESFVYPKPSVQVVWAPRDKVKVSWRSERVVGQLDFGDFASSVSLDTEVVKAGNPSIVPQKEWAHALTFDYGFWTKGAVSLTLKHASLEDTLDFAPIVTDDGVFNARGNIGDGVRDEIGVNLTLPLDRFKFKGGELKVEYAKYFTSVTDPITGDSRPISGLNPDRYFILLSQNITSWRANWGLEISSLNNGTQYHATEQYRYKSAPWIAFWAEYKTKDNITWAVIFQNPPKRRDQMTRTVWAGLREQTPIVRQELSDGKSQPFVIVRVKKEL</sequence>
<dbReference type="Gene3D" id="2.170.130.10">
    <property type="entry name" value="TonB-dependent receptor, plug domain"/>
    <property type="match status" value="1"/>
</dbReference>
<keyword evidence="5" id="KW-0675">Receptor</keyword>
<feature type="signal peptide" evidence="2">
    <location>
        <begin position="1"/>
        <end position="22"/>
    </location>
</feature>
<feature type="domain" description="TonB-dependent receptor plug" evidence="3">
    <location>
        <begin position="31"/>
        <end position="114"/>
    </location>
</feature>
<dbReference type="eggNOG" id="COG4771">
    <property type="taxonomic scope" value="Bacteria"/>
</dbReference>
<dbReference type="InterPro" id="IPR012910">
    <property type="entry name" value="Plug_dom"/>
</dbReference>
<evidence type="ECO:0000256" key="1">
    <source>
        <dbReference type="ARBA" id="ARBA00022729"/>
    </source>
</evidence>
<dbReference type="Pfam" id="PF07715">
    <property type="entry name" value="Plug"/>
    <property type="match status" value="1"/>
</dbReference>
<gene>
    <name evidence="5" type="ORF">ABI_42810</name>
</gene>
<dbReference type="PANTHER" id="PTHR30069:SF29">
    <property type="entry name" value="HEMOGLOBIN AND HEMOGLOBIN-HAPTOGLOBIN-BINDING PROTEIN 1-RELATED"/>
    <property type="match status" value="1"/>
</dbReference>
<dbReference type="InterPro" id="IPR037066">
    <property type="entry name" value="Plug_dom_sf"/>
</dbReference>
<dbReference type="SUPFAM" id="SSF56935">
    <property type="entry name" value="Porins"/>
    <property type="match status" value="1"/>
</dbReference>
<feature type="domain" description="Outer membrane protein beta-barrel" evidence="4">
    <location>
        <begin position="272"/>
        <end position="640"/>
    </location>
</feature>
<organism evidence="5 6">
    <name type="scientific">Asticcacaulis biprosthecium C19</name>
    <dbReference type="NCBI Taxonomy" id="715226"/>
    <lineage>
        <taxon>Bacteria</taxon>
        <taxon>Pseudomonadati</taxon>
        <taxon>Pseudomonadota</taxon>
        <taxon>Alphaproteobacteria</taxon>
        <taxon>Caulobacterales</taxon>
        <taxon>Caulobacteraceae</taxon>
        <taxon>Asticcacaulis</taxon>
    </lineage>
</organism>
<dbReference type="EMBL" id="GL883080">
    <property type="protein sequence ID" value="EGF89858.1"/>
    <property type="molecule type" value="Genomic_DNA"/>
</dbReference>
<dbReference type="STRING" id="715226.ABI_42810"/>
<dbReference type="RefSeq" id="WP_006275055.1">
    <property type="nucleotide sequence ID" value="NZ_GL883080.1"/>
</dbReference>
<dbReference type="AlphaFoldDB" id="F4QSY8"/>
<dbReference type="HOGENOM" id="CLU_022987_0_0_5"/>
<dbReference type="InterPro" id="IPR041700">
    <property type="entry name" value="OMP_b-brl_3"/>
</dbReference>